<dbReference type="InterPro" id="IPR000531">
    <property type="entry name" value="Beta-barrel_TonB"/>
</dbReference>
<dbReference type="SUPFAM" id="SSF49464">
    <property type="entry name" value="Carboxypeptidase regulatory domain-like"/>
    <property type="match status" value="1"/>
</dbReference>
<keyword evidence="2 8" id="KW-0813">Transport</keyword>
<proteinExistence type="inferred from homology"/>
<comment type="subcellular location">
    <subcellularLocation>
        <location evidence="1 8">Cell outer membrane</location>
        <topology evidence="1 8">Multi-pass membrane protein</topology>
    </subcellularLocation>
</comment>
<keyword evidence="3 8" id="KW-1134">Transmembrane beta strand</keyword>
<sequence length="1232" mass="134579">MTTKRTKLIFRSVCCAVAMSFVQEQSQAQTIVLANNQPSGQQLSRAELKKTVALTEVLQDLQAEYNVSFLYEKKNLEGKYIQTSQIAYSDKIEKALGKLLPAAELTYEKINNKTYAIVSSEASSETTSTDKLAAKSETNKQNYFNILFVDFNKNKRPDVINYRAKTAPVWQITGKVVSNTGEGMPGVTVLLKGTSTGATTSPDGNFTLSVPEAPGTLVFSFIGFTTQEKAFTGPGTVNVTLAEDATALEEVVVTGYTTEKKRDIIGSVSVVKPTELLQTPAANLQAQLQGRASGVTVSGNGQPGAGAKVRIRGFASFGNNDPLYVIDGVPTENPATLNPQDIESLQVLKDATSASIYGSRAANGVIIVTTKRGKAGTSSITVDSYAGVQVIPESSMPEMLNTDQYGQYLFRSAANAGVPYGVPDDKGNIKGSVIFGNGTSPVAPGYLIISPTFKGGVPVGDPRADPSKYNLSIGNPNTFYQILQASPGTNWFKEITKPARIQSHQISASGGSEKGTYALGVNYFNQEGTIINTAYDRITVRANTTFNPVKRIRVGENLQVSYEDRLGGGEAGEGGAWAQAYRMVPYLPVYDINGGFAGNGVGESGNGSSPVANLIRNRNNKRYGYKIFGNVFGEVDILKNLTARTSFGIDYSNEYTNSFNTITYERSENVSQNAFTESFGFLNTWTWTNTLTYNQKLGENHSIKLLGGIEAIKAGGRGVTGANQNYDLDNLVDFRTIQSGTGIRSASTYNTDRSSLYSLFGRLDYAFRDKYLFNATIRRDESSKFGPLARVAVFPAFGAAWRVSDEAFMQGLPVFTELKIRGGWGQMGSQRNVNAANQFSTFASGPRESWYAVDGQNNASTVGYRQSRLGNLTSKWETTETTNIGIDATLLNGRFTVTLEGYNIETRDLLVQQVRNNLSPAIEQPRINIGNMRNRGFDINLGTTGNFAGDFRYDASLNFTRYTNEITKLAEKGDIIYLGASRLGNVIAIEEGHPMSSFFGYKIDGIYQSPEEVVSGPIDNRINKDDATSVANAVGSWRIKDVNQDGKIDDADRTHIGNPIPKFQLGGNLSLAYKNFDISTFLFWNYGNDLFNFTRWFTDLRGFVGGVSTRVLEDSWTPENRGAKLPLIKSTDTYSSSISTDYFIEKGSYFRMRTLQIGYKLPAAAANKLHLNNFRVYLQGQNLFTITKYTGADPDISIVGDNNSTTNDQFMGVDQANYPNSRQFIIGVNLGF</sequence>
<name>A0A2T2YHK4_9BACT</name>
<dbReference type="InterPro" id="IPR023996">
    <property type="entry name" value="TonB-dep_OMP_SusC/RagA"/>
</dbReference>
<dbReference type="AlphaFoldDB" id="A0A2T2YHK4"/>
<keyword evidence="7 8" id="KW-0998">Cell outer membrane</keyword>
<dbReference type="InterPro" id="IPR008969">
    <property type="entry name" value="CarboxyPept-like_regulatory"/>
</dbReference>
<dbReference type="InterPro" id="IPR036942">
    <property type="entry name" value="Beta-barrel_TonB_sf"/>
</dbReference>
<evidence type="ECO:0000256" key="2">
    <source>
        <dbReference type="ARBA" id="ARBA00022448"/>
    </source>
</evidence>
<dbReference type="OrthoDB" id="9768177at2"/>
<evidence type="ECO:0000313" key="12">
    <source>
        <dbReference type="EMBL" id="PSR54948.1"/>
    </source>
</evidence>
<dbReference type="Gene3D" id="3.55.50.30">
    <property type="match status" value="1"/>
</dbReference>
<evidence type="ECO:0000256" key="9">
    <source>
        <dbReference type="RuleBase" id="RU003357"/>
    </source>
</evidence>
<gene>
    <name evidence="12" type="ORF">AHMF7605_16270</name>
</gene>
<dbReference type="InterPro" id="IPR012910">
    <property type="entry name" value="Plug_dom"/>
</dbReference>
<comment type="similarity">
    <text evidence="8 9">Belongs to the TonB-dependent receptor family.</text>
</comment>
<accession>A0A2T2YHK4</accession>
<organism evidence="12 13">
    <name type="scientific">Adhaeribacter arboris</name>
    <dbReference type="NCBI Taxonomy" id="2072846"/>
    <lineage>
        <taxon>Bacteria</taxon>
        <taxon>Pseudomonadati</taxon>
        <taxon>Bacteroidota</taxon>
        <taxon>Cytophagia</taxon>
        <taxon>Cytophagales</taxon>
        <taxon>Hymenobacteraceae</taxon>
        <taxon>Adhaeribacter</taxon>
    </lineage>
</organism>
<evidence type="ECO:0000256" key="6">
    <source>
        <dbReference type="ARBA" id="ARBA00023136"/>
    </source>
</evidence>
<dbReference type="EMBL" id="PYFT01000001">
    <property type="protein sequence ID" value="PSR54948.1"/>
    <property type="molecule type" value="Genomic_DNA"/>
</dbReference>
<dbReference type="InterPro" id="IPR039426">
    <property type="entry name" value="TonB-dep_rcpt-like"/>
</dbReference>
<protein>
    <submittedName>
        <fullName evidence="12">Uncharacterized protein</fullName>
    </submittedName>
</protein>
<evidence type="ECO:0000259" key="10">
    <source>
        <dbReference type="Pfam" id="PF00593"/>
    </source>
</evidence>
<dbReference type="InterPro" id="IPR037066">
    <property type="entry name" value="Plug_dom_sf"/>
</dbReference>
<dbReference type="RefSeq" id="WP_106931110.1">
    <property type="nucleotide sequence ID" value="NZ_PYFT01000001.1"/>
</dbReference>
<dbReference type="PROSITE" id="PS52016">
    <property type="entry name" value="TONB_DEPENDENT_REC_3"/>
    <property type="match status" value="1"/>
</dbReference>
<evidence type="ECO:0000259" key="11">
    <source>
        <dbReference type="Pfam" id="PF07715"/>
    </source>
</evidence>
<keyword evidence="5 9" id="KW-0798">TonB box</keyword>
<dbReference type="InterPro" id="IPR023997">
    <property type="entry name" value="TonB-dep_OMP_SusC/RagA_CS"/>
</dbReference>
<comment type="caution">
    <text evidence="12">The sequence shown here is derived from an EMBL/GenBank/DDBJ whole genome shotgun (WGS) entry which is preliminary data.</text>
</comment>
<evidence type="ECO:0000256" key="1">
    <source>
        <dbReference type="ARBA" id="ARBA00004571"/>
    </source>
</evidence>
<feature type="domain" description="TonB-dependent receptor-like beta-barrel" evidence="10">
    <location>
        <begin position="581"/>
        <end position="1183"/>
    </location>
</feature>
<evidence type="ECO:0000313" key="13">
    <source>
        <dbReference type="Proteomes" id="UP000240357"/>
    </source>
</evidence>
<evidence type="ECO:0000256" key="3">
    <source>
        <dbReference type="ARBA" id="ARBA00022452"/>
    </source>
</evidence>
<dbReference type="Gene3D" id="2.60.40.1120">
    <property type="entry name" value="Carboxypeptidase-like, regulatory domain"/>
    <property type="match status" value="1"/>
</dbReference>
<dbReference type="NCBIfam" id="TIGR04057">
    <property type="entry name" value="SusC_RagA_signa"/>
    <property type="match status" value="1"/>
</dbReference>
<dbReference type="Pfam" id="PF00593">
    <property type="entry name" value="TonB_dep_Rec_b-barrel"/>
    <property type="match status" value="1"/>
</dbReference>
<dbReference type="GO" id="GO:0009279">
    <property type="term" value="C:cell outer membrane"/>
    <property type="evidence" value="ECO:0007669"/>
    <property type="project" value="UniProtKB-SubCell"/>
</dbReference>
<dbReference type="SUPFAM" id="SSF56935">
    <property type="entry name" value="Porins"/>
    <property type="match status" value="1"/>
</dbReference>
<keyword evidence="6 8" id="KW-0472">Membrane</keyword>
<evidence type="ECO:0000256" key="4">
    <source>
        <dbReference type="ARBA" id="ARBA00022692"/>
    </source>
</evidence>
<dbReference type="Proteomes" id="UP000240357">
    <property type="component" value="Unassembled WGS sequence"/>
</dbReference>
<keyword evidence="13" id="KW-1185">Reference proteome</keyword>
<feature type="domain" description="TonB-dependent receptor plug" evidence="11">
    <location>
        <begin position="260"/>
        <end position="365"/>
    </location>
</feature>
<reference evidence="12 13" key="1">
    <citation type="submission" date="2018-03" db="EMBL/GenBank/DDBJ databases">
        <title>Adhaeribacter sp. HMF7605 Genome sequencing and assembly.</title>
        <authorList>
            <person name="Kang H."/>
            <person name="Kang J."/>
            <person name="Cha I."/>
            <person name="Kim H."/>
            <person name="Joh K."/>
        </authorList>
    </citation>
    <scope>NUCLEOTIDE SEQUENCE [LARGE SCALE GENOMIC DNA]</scope>
    <source>
        <strain evidence="12 13">HMF7605</strain>
    </source>
</reference>
<dbReference type="NCBIfam" id="TIGR04056">
    <property type="entry name" value="OMP_RagA_SusC"/>
    <property type="match status" value="1"/>
</dbReference>
<evidence type="ECO:0000256" key="7">
    <source>
        <dbReference type="ARBA" id="ARBA00023237"/>
    </source>
</evidence>
<dbReference type="Pfam" id="PF07715">
    <property type="entry name" value="Plug"/>
    <property type="match status" value="1"/>
</dbReference>
<dbReference type="Gene3D" id="2.40.170.20">
    <property type="entry name" value="TonB-dependent receptor, beta-barrel domain"/>
    <property type="match status" value="1"/>
</dbReference>
<dbReference type="Gene3D" id="2.170.130.10">
    <property type="entry name" value="TonB-dependent receptor, plug domain"/>
    <property type="match status" value="1"/>
</dbReference>
<evidence type="ECO:0000256" key="5">
    <source>
        <dbReference type="ARBA" id="ARBA00023077"/>
    </source>
</evidence>
<keyword evidence="4 8" id="KW-0812">Transmembrane</keyword>
<evidence type="ECO:0000256" key="8">
    <source>
        <dbReference type="PROSITE-ProRule" id="PRU01360"/>
    </source>
</evidence>
<dbReference type="Pfam" id="PF13715">
    <property type="entry name" value="CarbopepD_reg_2"/>
    <property type="match status" value="1"/>
</dbReference>